<keyword evidence="2" id="KW-1185">Reference proteome</keyword>
<dbReference type="InterPro" id="IPR016024">
    <property type="entry name" value="ARM-type_fold"/>
</dbReference>
<accession>A0A139GV31</accession>
<gene>
    <name evidence="1" type="ORF">AC578_1702</name>
</gene>
<reference evidence="1 2" key="1">
    <citation type="submission" date="2015-07" db="EMBL/GenBank/DDBJ databases">
        <title>Comparative genomics of the Sigatoka disease complex on banana suggests a link between parallel evolutionary changes in Pseudocercospora fijiensis and Pseudocercospora eumusae and increased virulence on the banana host.</title>
        <authorList>
            <person name="Chang T.-C."/>
            <person name="Salvucci A."/>
            <person name="Crous P.W."/>
            <person name="Stergiopoulos I."/>
        </authorList>
    </citation>
    <scope>NUCLEOTIDE SEQUENCE [LARGE SCALE GENOMIC DNA]</scope>
    <source>
        <strain evidence="1 2">CBS 114824</strain>
    </source>
</reference>
<evidence type="ECO:0000313" key="1">
    <source>
        <dbReference type="EMBL" id="KXS94031.1"/>
    </source>
</evidence>
<dbReference type="Proteomes" id="UP000070133">
    <property type="component" value="Unassembled WGS sequence"/>
</dbReference>
<organism evidence="1 2">
    <name type="scientific">Pseudocercospora eumusae</name>
    <dbReference type="NCBI Taxonomy" id="321146"/>
    <lineage>
        <taxon>Eukaryota</taxon>
        <taxon>Fungi</taxon>
        <taxon>Dikarya</taxon>
        <taxon>Ascomycota</taxon>
        <taxon>Pezizomycotina</taxon>
        <taxon>Dothideomycetes</taxon>
        <taxon>Dothideomycetidae</taxon>
        <taxon>Mycosphaerellales</taxon>
        <taxon>Mycosphaerellaceae</taxon>
        <taxon>Pseudocercospora</taxon>
    </lineage>
</organism>
<name>A0A139GV31_9PEZI</name>
<evidence type="ECO:0000313" key="2">
    <source>
        <dbReference type="Proteomes" id="UP000070133"/>
    </source>
</evidence>
<proteinExistence type="predicted"/>
<dbReference type="EMBL" id="LFZN01000338">
    <property type="protein sequence ID" value="KXS94031.1"/>
    <property type="molecule type" value="Genomic_DNA"/>
</dbReference>
<protein>
    <submittedName>
        <fullName evidence="1">Uncharacterized protein</fullName>
    </submittedName>
</protein>
<sequence length="1603" mass="181635">MDLSILLNSEAATLAQYLRKAASQQGPDAVTSHILAGIQQESIPPRVFAVWLTAGGDCQAVKAGLQQQVSISVTHGAISRLGKAFRSQRVKEVWNAVGGTPGVVNFLASTSVANVKHFCREIGRTATSKTAREIRQSLIDELYRELKLRQYPNAVLKTLERPLGSHHRKLLPACSEETVISTLSNSPTPVSDGLGKLPDTHISSIRRRTLSVLRDEEIEVDKPALQALLMMKSDVSMSYQDERLSENTVFSLEVLRVLSERRSLKLSDAESILSCLSRPLFQRLWRCRCKPVILVAAAEHFVKYFTSHLKPSARHLELDPNSVTTTIIRRWSRHPETYEDQLVKLFDLVPPTQKISSRQIEALVAPVHSSMKYSLFRIIMRVAACFKVDIESESDLKALDFAWSSDLLLSLPGLETRQLLQRLVKVKAGDVLKTGSATYDKRFSHDSTVVLLWLSQDQPDLLSMASEVVEESKKEAIKARQQEDRARWASYALHCATASCSLDLYRETLLWARRYTRDPITVTDIYSENSLHRERSLTLLCGFPEKTEAKEFTPQKVSESVRTANMVCEELLQTACENLTEPSFQPYHWTAAKQLMDLVVQKRLERVNDLQNSMTLSDEQVFEVVWQNTIAVCLRMERMGLDEKHANLGFNTVGGSLLSIPKLSSHTRYVLVKPGPATLRFIDTMARERNQIWVEYRPTQYPAASALPAPYPKGLSIDYLIPAEIGKDGLGHFDNAVPYLRARAERIVFARPEDALFVQMESDETDQAIGPFEEDWKKALEVFVASSSDRSSAAMAAWKHAVGPLSASRLDPVEAFLFWSPVFQSSLSALDLYGPWKEQLSQPTISALFRVESDKLQTEWNPDPKYTEHEVKSRNLERTRLDDMLQKNSHYTNDIKSSPYRYDTHLPAYKPTLIWNRFNGKAMPVTMKETLIVAVMLYIAGQHKLSASLLPRPYPSDSAPRFPAVYLDGEFLDLNELRTESIWRILERLSSDVPHTLLRELIKGIIAAADREEERTPVDAFKLMMILVKGDRPQIGLELIKEVVLERPMYSSWQRSLVTNGLLNTLPREVAEAFLHDLTEGMQQKMREQATRKQDASSLKKPLIKVTTVKMLSQLFSGAEFIDEDSAIRILISLLSRASHLDVRVSVMESLIDILAKTNSSEIRAEIFNALEQYVVPAMSSVNERKPTTAYDWKRAETDLSELSDVYMENDAAALPPMLAKAFSALRIVDLRHEIFSRLLIPTLHGSIQSNKTWMTAFFRYLGLGLDELPSLPFKAQMLLRLLDHPDCLPLREVEVWLQSWTQIYEPSPKMLEVTQRVQEDGKLRESNAGKHWLSMFGPNTPRLIYSRTLGPLLKDTWTARLDGPSIQHLQNLSMRQAATILRNSDSSFGDWMGLIRSLHAPVWHSGAFAIWYTNARPLLQELVNQVESLRTQEWQRSQDRSPRMLPDTLFIRLPLVLPPDTGSHQGDLNQLHNGLMALLQELCTSQRAYGDRYAQFSAFVRGIGFNSDDRVTIAVMFGSLDASDLDPAQGWNIFKDLRIDLAKQLLEMASVPASDDLRRRAVEMVQRWSQSMDEDTRMVGIRLLDAKSVRHGTRPWYTSSAE</sequence>
<comment type="caution">
    <text evidence="1">The sequence shown here is derived from an EMBL/GenBank/DDBJ whole genome shotgun (WGS) entry which is preliminary data.</text>
</comment>
<dbReference type="SUPFAM" id="SSF48371">
    <property type="entry name" value="ARM repeat"/>
    <property type="match status" value="1"/>
</dbReference>
<dbReference type="OrthoDB" id="2549237at2759"/>